<dbReference type="GO" id="GO:0003677">
    <property type="term" value="F:DNA binding"/>
    <property type="evidence" value="ECO:0007669"/>
    <property type="project" value="InterPro"/>
</dbReference>
<sequence length="634" mass="70694">MLTLTDAEIVEVGARLGLDLSGDKIREILRCGESRDVQACPGSGKTSVLATKLVLLAERWSSQDNGICVLSHTNVARDEIERRLRSSKHGTKLLRPPHFIGTIQAFVDRFLAMPYVRSAQLRFEAIDEERHANIARAIFRNQRYNGVRAWLSRKNNLEVKVEDFAGQVEFMGSLERIRHVSIPLPKPESDTYKSLIEIKRTVAERGIYRYHDMFALAHCFIDENEWVVKALHKRFPIVFVDEVQDTSRLQFALLNKVFDPAAIVVQRFGDSDQAIYGSAEREDSDGHGDEFPRGEPLTLDSSRRFGPFIASQVSALSFSSQQILGKSDGSSVKRNTVFLFKPETIANVLPAFARLVLEEFTGEVVSANAVGRRRKPGGGEAVPISIGDYWHGYDGSASVHHPFTGLFSDQVAKALSTLLSGESFADASRHLWSRINDWARKLGADKATDVARIVRSDAVTRSVIGGAFYELLSKGEFPGDVVWRDAIRKIERTINDLIGAPVETTAPTFAGYPETLPIVAPRGAQVYEYSADERIVRIDMDTIHGVKSQTHAATILLETKIRAFDLKYLIPFLSGSQSVGQERPNDSVAAIVRCGFVAISRPQSLLCLAMNEEHIKKKDRKKMQERGWDVVDLV</sequence>
<dbReference type="AlphaFoldDB" id="E6QHA8"/>
<keyword evidence="4" id="KW-0067">ATP-binding</keyword>
<dbReference type="InterPro" id="IPR013986">
    <property type="entry name" value="DExx_box_DNA_helicase_dom_sf"/>
</dbReference>
<dbReference type="PANTHER" id="PTHR11070:SF23">
    <property type="entry name" value="RECBCD ENZYME SUBUNIT RECB"/>
    <property type="match status" value="1"/>
</dbReference>
<dbReference type="InterPro" id="IPR000212">
    <property type="entry name" value="DNA_helicase_UvrD/REP"/>
</dbReference>
<dbReference type="InterPro" id="IPR014016">
    <property type="entry name" value="UvrD-like_ATP-bd"/>
</dbReference>
<dbReference type="Gene3D" id="3.40.50.300">
    <property type="entry name" value="P-loop containing nucleotide triphosphate hydrolases"/>
    <property type="match status" value="1"/>
</dbReference>
<dbReference type="InterPro" id="IPR027417">
    <property type="entry name" value="P-loop_NTPase"/>
</dbReference>
<dbReference type="GO" id="GO:0009338">
    <property type="term" value="C:exodeoxyribonuclease V complex"/>
    <property type="evidence" value="ECO:0007669"/>
    <property type="project" value="TreeGrafter"/>
</dbReference>
<organism evidence="7">
    <name type="scientific">mine drainage metagenome</name>
    <dbReference type="NCBI Taxonomy" id="410659"/>
    <lineage>
        <taxon>unclassified sequences</taxon>
        <taxon>metagenomes</taxon>
        <taxon>ecological metagenomes</taxon>
    </lineage>
</organism>
<protein>
    <submittedName>
        <fullName evidence="7">Putative UvrD/REP helicase</fullName>
    </submittedName>
</protein>
<reference evidence="7" key="1">
    <citation type="submission" date="2009-10" db="EMBL/GenBank/DDBJ databases">
        <title>Diversity of trophic interactions inside an arsenic-rich microbial ecosystem.</title>
        <authorList>
            <person name="Bertin P.N."/>
            <person name="Heinrich-Salmeron A."/>
            <person name="Pelletier E."/>
            <person name="Goulhen-Chollet F."/>
            <person name="Arsene-Ploetze F."/>
            <person name="Gallien S."/>
            <person name="Calteau A."/>
            <person name="Vallenet D."/>
            <person name="Casiot C."/>
            <person name="Chane-Woon-Ming B."/>
            <person name="Giloteaux L."/>
            <person name="Barakat M."/>
            <person name="Bonnefoy V."/>
            <person name="Bruneel O."/>
            <person name="Chandler M."/>
            <person name="Cleiss J."/>
            <person name="Duran R."/>
            <person name="Elbaz-Poulichet F."/>
            <person name="Fonknechten N."/>
            <person name="Lauga B."/>
            <person name="Mornico D."/>
            <person name="Ortet P."/>
            <person name="Schaeffer C."/>
            <person name="Siguier P."/>
            <person name="Alexander Thil Smith A."/>
            <person name="Van Dorsselaer A."/>
            <person name="Weissenbach J."/>
            <person name="Medigue C."/>
            <person name="Le Paslier D."/>
        </authorList>
    </citation>
    <scope>NUCLEOTIDE SEQUENCE</scope>
</reference>
<gene>
    <name evidence="7" type="ORF">CARN6_2726</name>
</gene>
<dbReference type="GO" id="GO:0005524">
    <property type="term" value="F:ATP binding"/>
    <property type="evidence" value="ECO:0007669"/>
    <property type="project" value="UniProtKB-KW"/>
</dbReference>
<feature type="compositionally biased region" description="Basic and acidic residues" evidence="5">
    <location>
        <begin position="279"/>
        <end position="293"/>
    </location>
</feature>
<dbReference type="PROSITE" id="PS51198">
    <property type="entry name" value="UVRD_HELICASE_ATP_BIND"/>
    <property type="match status" value="1"/>
</dbReference>
<comment type="caution">
    <text evidence="7">The sequence shown here is derived from an EMBL/GenBank/DDBJ whole genome shotgun (WGS) entry which is preliminary data.</text>
</comment>
<dbReference type="Pfam" id="PF00580">
    <property type="entry name" value="UvrD-helicase"/>
    <property type="match status" value="1"/>
</dbReference>
<dbReference type="PANTHER" id="PTHR11070">
    <property type="entry name" value="UVRD / RECB / PCRA DNA HELICASE FAMILY MEMBER"/>
    <property type="match status" value="1"/>
</dbReference>
<dbReference type="GO" id="GO:0016787">
    <property type="term" value="F:hydrolase activity"/>
    <property type="evidence" value="ECO:0007669"/>
    <property type="project" value="UniProtKB-KW"/>
</dbReference>
<evidence type="ECO:0000313" key="7">
    <source>
        <dbReference type="EMBL" id="CBI06622.1"/>
    </source>
</evidence>
<proteinExistence type="predicted"/>
<evidence type="ECO:0000259" key="6">
    <source>
        <dbReference type="PROSITE" id="PS51198"/>
    </source>
</evidence>
<evidence type="ECO:0000256" key="2">
    <source>
        <dbReference type="ARBA" id="ARBA00022801"/>
    </source>
</evidence>
<feature type="domain" description="UvrD-like helicase ATP-binding" evidence="6">
    <location>
        <begin position="18"/>
        <end position="306"/>
    </location>
</feature>
<evidence type="ECO:0000256" key="1">
    <source>
        <dbReference type="ARBA" id="ARBA00022741"/>
    </source>
</evidence>
<dbReference type="GO" id="GO:0005829">
    <property type="term" value="C:cytosol"/>
    <property type="evidence" value="ECO:0007669"/>
    <property type="project" value="TreeGrafter"/>
</dbReference>
<evidence type="ECO:0000256" key="5">
    <source>
        <dbReference type="SAM" id="MobiDB-lite"/>
    </source>
</evidence>
<name>E6QHA8_9ZZZZ</name>
<dbReference type="SUPFAM" id="SSF52540">
    <property type="entry name" value="P-loop containing nucleoside triphosphate hydrolases"/>
    <property type="match status" value="1"/>
</dbReference>
<accession>E6QHA8</accession>
<evidence type="ECO:0000256" key="4">
    <source>
        <dbReference type="ARBA" id="ARBA00022840"/>
    </source>
</evidence>
<keyword evidence="3 7" id="KW-0347">Helicase</keyword>
<keyword evidence="2" id="KW-0378">Hydrolase</keyword>
<dbReference type="GO" id="GO:0043138">
    <property type="term" value="F:3'-5' DNA helicase activity"/>
    <property type="evidence" value="ECO:0007669"/>
    <property type="project" value="TreeGrafter"/>
</dbReference>
<dbReference type="EMBL" id="CABQ01000001">
    <property type="protein sequence ID" value="CBI06622.1"/>
    <property type="molecule type" value="Genomic_DNA"/>
</dbReference>
<evidence type="ECO:0000256" key="3">
    <source>
        <dbReference type="ARBA" id="ARBA00022806"/>
    </source>
</evidence>
<feature type="region of interest" description="Disordered" evidence="5">
    <location>
        <begin position="279"/>
        <end position="299"/>
    </location>
</feature>
<dbReference type="GO" id="GO:0000725">
    <property type="term" value="P:recombinational repair"/>
    <property type="evidence" value="ECO:0007669"/>
    <property type="project" value="TreeGrafter"/>
</dbReference>
<keyword evidence="1" id="KW-0547">Nucleotide-binding</keyword>
<dbReference type="Gene3D" id="1.10.10.160">
    <property type="match status" value="1"/>
</dbReference>